<dbReference type="Proteomes" id="UP000053661">
    <property type="component" value="Unassembled WGS sequence"/>
</dbReference>
<sequence>DQWPLNQEKLTALHLLVKEQLTTGHIEASHSPWNTRVFMIKKKSGKWRLLHDLRKINEVMATMEALRPGLPSPTMIPMQWEIVVMDLKDCFFTIPLANQDMEKFVFTVPSVSNSDPAKRYHCKVLPQGMKNSPTICQWFVAKALIPIRAAFLSGYCYHYMDDILLAAPSQVMLAEMEAEAQKSLQYHGLVIAPEKVQRQQPWLYLGIKVFTTNSVAIDVKTLNDVQKLEGMINWVQPYLGLLKGDSDI</sequence>
<evidence type="ECO:0000256" key="5">
    <source>
        <dbReference type="ARBA" id="ARBA00022722"/>
    </source>
</evidence>
<evidence type="ECO:0000313" key="11">
    <source>
        <dbReference type="Proteomes" id="UP000053661"/>
    </source>
</evidence>
<evidence type="ECO:0000256" key="2">
    <source>
        <dbReference type="ARBA" id="ARBA00012180"/>
    </source>
</evidence>
<evidence type="ECO:0000256" key="3">
    <source>
        <dbReference type="ARBA" id="ARBA00022679"/>
    </source>
</evidence>
<keyword evidence="8" id="KW-0695">RNA-directed DNA polymerase</keyword>
<dbReference type="GO" id="GO:0035613">
    <property type="term" value="F:RNA stem-loop binding"/>
    <property type="evidence" value="ECO:0007669"/>
    <property type="project" value="TreeGrafter"/>
</dbReference>
<evidence type="ECO:0000256" key="1">
    <source>
        <dbReference type="ARBA" id="ARBA00010879"/>
    </source>
</evidence>
<dbReference type="Gene3D" id="3.30.70.270">
    <property type="match status" value="2"/>
</dbReference>
<organism evidence="10 11">
    <name type="scientific">Tauraco erythrolophus</name>
    <name type="common">Red-crested turaco</name>
    <dbReference type="NCBI Taxonomy" id="121530"/>
    <lineage>
        <taxon>Eukaryota</taxon>
        <taxon>Metazoa</taxon>
        <taxon>Chordata</taxon>
        <taxon>Craniata</taxon>
        <taxon>Vertebrata</taxon>
        <taxon>Euteleostomi</taxon>
        <taxon>Archelosauria</taxon>
        <taxon>Archosauria</taxon>
        <taxon>Dinosauria</taxon>
        <taxon>Saurischia</taxon>
        <taxon>Theropoda</taxon>
        <taxon>Coelurosauria</taxon>
        <taxon>Aves</taxon>
        <taxon>Neognathae</taxon>
        <taxon>Neoaves</taxon>
        <taxon>Otidimorphae</taxon>
        <taxon>Musophagiformes</taxon>
        <taxon>Musophagidae</taxon>
        <taxon>Tauraco</taxon>
    </lineage>
</organism>
<evidence type="ECO:0000259" key="9">
    <source>
        <dbReference type="PROSITE" id="PS50878"/>
    </source>
</evidence>
<feature type="non-terminal residue" evidence="10">
    <location>
        <position position="1"/>
    </location>
</feature>
<evidence type="ECO:0000256" key="7">
    <source>
        <dbReference type="ARBA" id="ARBA00022801"/>
    </source>
</evidence>
<evidence type="ECO:0000256" key="8">
    <source>
        <dbReference type="ARBA" id="ARBA00022918"/>
    </source>
</evidence>
<dbReference type="InterPro" id="IPR043128">
    <property type="entry name" value="Rev_trsase/Diguanyl_cyclase"/>
</dbReference>
<dbReference type="Pfam" id="PF06817">
    <property type="entry name" value="RVT_thumb"/>
    <property type="match status" value="1"/>
</dbReference>
<feature type="non-terminal residue" evidence="10">
    <location>
        <position position="248"/>
    </location>
</feature>
<dbReference type="GO" id="GO:0004523">
    <property type="term" value="F:RNA-DNA hybrid ribonuclease activity"/>
    <property type="evidence" value="ECO:0007669"/>
    <property type="project" value="UniProtKB-EC"/>
</dbReference>
<proteinExistence type="inferred from homology"/>
<protein>
    <recommendedName>
        <fullName evidence="2">ribonuclease H</fullName>
        <ecNumber evidence="2">3.1.26.4</ecNumber>
    </recommendedName>
</protein>
<name>A0A093CKR0_TAUER</name>
<keyword evidence="6" id="KW-0255">Endonuclease</keyword>
<keyword evidence="5" id="KW-0540">Nuclease</keyword>
<reference evidence="10 11" key="1">
    <citation type="submission" date="2014-04" db="EMBL/GenBank/DDBJ databases">
        <title>Genome evolution of avian class.</title>
        <authorList>
            <person name="Zhang G."/>
            <person name="Li C."/>
        </authorList>
    </citation>
    <scope>NUCLEOTIDE SEQUENCE [LARGE SCALE GENOMIC DNA]</scope>
    <source>
        <strain evidence="10">BGI_N340</strain>
    </source>
</reference>
<dbReference type="InterPro" id="IPR000477">
    <property type="entry name" value="RT_dom"/>
</dbReference>
<keyword evidence="3" id="KW-0808">Transferase</keyword>
<dbReference type="EMBL" id="KL464005">
    <property type="protein sequence ID" value="KFV15053.1"/>
    <property type="molecule type" value="Genomic_DNA"/>
</dbReference>
<evidence type="ECO:0000256" key="4">
    <source>
        <dbReference type="ARBA" id="ARBA00022695"/>
    </source>
</evidence>
<feature type="domain" description="Reverse transcriptase" evidence="9">
    <location>
        <begin position="21"/>
        <end position="209"/>
    </location>
</feature>
<dbReference type="AlphaFoldDB" id="A0A093CKR0"/>
<evidence type="ECO:0000313" key="10">
    <source>
        <dbReference type="EMBL" id="KFV15053.1"/>
    </source>
</evidence>
<dbReference type="GO" id="GO:0003964">
    <property type="term" value="F:RNA-directed DNA polymerase activity"/>
    <property type="evidence" value="ECO:0007669"/>
    <property type="project" value="UniProtKB-KW"/>
</dbReference>
<gene>
    <name evidence="10" type="ORF">N340_09614</name>
</gene>
<accession>A0A093CKR0</accession>
<dbReference type="PANTHER" id="PTHR41694">
    <property type="entry name" value="ENDOGENOUS RETROVIRUS GROUP K MEMBER POL PROTEIN"/>
    <property type="match status" value="1"/>
</dbReference>
<dbReference type="InterPro" id="IPR010661">
    <property type="entry name" value="RVT_thumb"/>
</dbReference>
<comment type="similarity">
    <text evidence="1">Belongs to the beta type-B retroviral polymerase family. HERV class-II K(HML-2) pol subfamily.</text>
</comment>
<dbReference type="PROSITE" id="PS50878">
    <property type="entry name" value="RT_POL"/>
    <property type="match status" value="1"/>
</dbReference>
<evidence type="ECO:0000256" key="6">
    <source>
        <dbReference type="ARBA" id="ARBA00022759"/>
    </source>
</evidence>
<keyword evidence="7" id="KW-0378">Hydrolase</keyword>
<dbReference type="Gene3D" id="3.10.10.10">
    <property type="entry name" value="HIV Type 1 Reverse Transcriptase, subunit A, domain 1"/>
    <property type="match status" value="1"/>
</dbReference>
<dbReference type="PANTHER" id="PTHR41694:SF3">
    <property type="entry name" value="RNA-DIRECTED DNA POLYMERASE-RELATED"/>
    <property type="match status" value="1"/>
</dbReference>
<dbReference type="InterPro" id="IPR043502">
    <property type="entry name" value="DNA/RNA_pol_sf"/>
</dbReference>
<dbReference type="SUPFAM" id="SSF56672">
    <property type="entry name" value="DNA/RNA polymerases"/>
    <property type="match status" value="1"/>
</dbReference>
<dbReference type="EC" id="3.1.26.4" evidence="2"/>
<dbReference type="Pfam" id="PF00078">
    <property type="entry name" value="RVT_1"/>
    <property type="match status" value="1"/>
</dbReference>
<keyword evidence="4" id="KW-0548">Nucleotidyltransferase</keyword>
<keyword evidence="11" id="KW-1185">Reference proteome</keyword>